<dbReference type="Gene3D" id="3.30.565.10">
    <property type="entry name" value="Histidine kinase-like ATPase, C-terminal domain"/>
    <property type="match status" value="1"/>
</dbReference>
<dbReference type="RefSeq" id="WP_264011622.1">
    <property type="nucleotide sequence ID" value="NZ_JACKSJ010000043.1"/>
</dbReference>
<keyword evidence="1" id="KW-0808">Transferase</keyword>
<evidence type="ECO:0000259" key="2">
    <source>
        <dbReference type="Pfam" id="PF13581"/>
    </source>
</evidence>
<dbReference type="InterPro" id="IPR050267">
    <property type="entry name" value="Anti-sigma-factor_SerPK"/>
</dbReference>
<dbReference type="PANTHER" id="PTHR35526">
    <property type="entry name" value="ANTI-SIGMA-F FACTOR RSBW-RELATED"/>
    <property type="match status" value="1"/>
</dbReference>
<evidence type="ECO:0000313" key="3">
    <source>
        <dbReference type="EMBL" id="MCV7169435.1"/>
    </source>
</evidence>
<keyword evidence="3" id="KW-0067">ATP-binding</keyword>
<dbReference type="PANTHER" id="PTHR35526:SF3">
    <property type="entry name" value="ANTI-SIGMA-F FACTOR RSBW"/>
    <property type="match status" value="1"/>
</dbReference>
<dbReference type="SUPFAM" id="SSF55874">
    <property type="entry name" value="ATPase domain of HSP90 chaperone/DNA topoisomerase II/histidine kinase"/>
    <property type="match status" value="1"/>
</dbReference>
<keyword evidence="1" id="KW-0723">Serine/threonine-protein kinase</keyword>
<keyword evidence="1" id="KW-0418">Kinase</keyword>
<keyword evidence="3" id="KW-0547">Nucleotide-binding</keyword>
<accession>A0A9X2YL61</accession>
<reference evidence="3" key="2">
    <citation type="journal article" date="2022" name="BMC Genomics">
        <title>Comparative genome analysis of mycobacteria focusing on tRNA and non-coding RNA.</title>
        <authorList>
            <person name="Behra P.R.K."/>
            <person name="Pettersson B.M.F."/>
            <person name="Ramesh M."/>
            <person name="Das S."/>
            <person name="Dasgupta S."/>
            <person name="Kirsebom L.A."/>
        </authorList>
    </citation>
    <scope>NUCLEOTIDE SEQUENCE</scope>
    <source>
        <strain evidence="3">DSM 44615</strain>
    </source>
</reference>
<feature type="domain" description="Histidine kinase/HSP90-like ATPase" evidence="2">
    <location>
        <begin position="20"/>
        <end position="137"/>
    </location>
</feature>
<dbReference type="GO" id="GO:0004674">
    <property type="term" value="F:protein serine/threonine kinase activity"/>
    <property type="evidence" value="ECO:0007669"/>
    <property type="project" value="UniProtKB-KW"/>
</dbReference>
<dbReference type="AlphaFoldDB" id="A0A9X2YL61"/>
<dbReference type="EMBL" id="JACKSJ010000043">
    <property type="protein sequence ID" value="MCV7169435.1"/>
    <property type="molecule type" value="Genomic_DNA"/>
</dbReference>
<protein>
    <submittedName>
        <fullName evidence="3">ATP-binding protein</fullName>
    </submittedName>
</protein>
<sequence>MAFAHSLTDTADAAFVRTAAAEAGAVSSLREEFSRWLRNGFRLDAVRYSDIVLAVNEAMANAAEFAYRDGGRDRTFCLQARREGPGVLAVTVADRGTWREAAPASKASARGRGIPLMRALADRFAIDPSPQGTRVYLGFDGCAATLRPVASA</sequence>
<dbReference type="GO" id="GO:0005524">
    <property type="term" value="F:ATP binding"/>
    <property type="evidence" value="ECO:0007669"/>
    <property type="project" value="UniProtKB-KW"/>
</dbReference>
<comment type="caution">
    <text evidence="3">The sequence shown here is derived from an EMBL/GenBank/DDBJ whole genome shotgun (WGS) entry which is preliminary data.</text>
</comment>
<dbReference type="Proteomes" id="UP001140293">
    <property type="component" value="Unassembled WGS sequence"/>
</dbReference>
<evidence type="ECO:0000256" key="1">
    <source>
        <dbReference type="ARBA" id="ARBA00022527"/>
    </source>
</evidence>
<dbReference type="Pfam" id="PF13581">
    <property type="entry name" value="HATPase_c_2"/>
    <property type="match status" value="1"/>
</dbReference>
<organism evidence="3 4">
    <name type="scientific">[Mycobacterium] manitobense</name>
    <dbReference type="NCBI Taxonomy" id="190147"/>
    <lineage>
        <taxon>Bacteria</taxon>
        <taxon>Bacillati</taxon>
        <taxon>Actinomycetota</taxon>
        <taxon>Actinomycetes</taxon>
        <taxon>Mycobacteriales</taxon>
        <taxon>Mycobacteriaceae</taxon>
        <taxon>Mycolicibacterium</taxon>
    </lineage>
</organism>
<keyword evidence="4" id="KW-1185">Reference proteome</keyword>
<proteinExistence type="predicted"/>
<name>A0A9X2YL61_9MYCO</name>
<reference evidence="3" key="1">
    <citation type="submission" date="2020-07" db="EMBL/GenBank/DDBJ databases">
        <authorList>
            <person name="Pettersson B.M.F."/>
            <person name="Behra P.R.K."/>
            <person name="Ramesh M."/>
            <person name="Das S."/>
            <person name="Dasgupta S."/>
            <person name="Kirsebom L.A."/>
        </authorList>
    </citation>
    <scope>NUCLEOTIDE SEQUENCE</scope>
    <source>
        <strain evidence="3">DSM 44615</strain>
    </source>
</reference>
<dbReference type="CDD" id="cd16936">
    <property type="entry name" value="HATPase_RsbW-like"/>
    <property type="match status" value="1"/>
</dbReference>
<dbReference type="InterPro" id="IPR003594">
    <property type="entry name" value="HATPase_dom"/>
</dbReference>
<gene>
    <name evidence="3" type="ORF">H7I41_05800</name>
</gene>
<evidence type="ECO:0000313" key="4">
    <source>
        <dbReference type="Proteomes" id="UP001140293"/>
    </source>
</evidence>
<dbReference type="InterPro" id="IPR036890">
    <property type="entry name" value="HATPase_C_sf"/>
</dbReference>